<reference evidence="6" key="1">
    <citation type="submission" date="2025-08" db="UniProtKB">
        <authorList>
            <consortium name="Ensembl"/>
        </authorList>
    </citation>
    <scope>IDENTIFICATION</scope>
</reference>
<keyword evidence="2" id="KW-0813">Transport</keyword>
<evidence type="ECO:0000259" key="5">
    <source>
        <dbReference type="Pfam" id="PF20651"/>
    </source>
</evidence>
<gene>
    <name evidence="6" type="primary">EXOC6</name>
    <name evidence="6" type="synonym">LOC109882846</name>
</gene>
<organism evidence="6 7">
    <name type="scientific">Oncorhynchus kisutch</name>
    <name type="common">Coho salmon</name>
    <name type="synonym">Salmo kisutch</name>
    <dbReference type="NCBI Taxonomy" id="8019"/>
    <lineage>
        <taxon>Eukaryota</taxon>
        <taxon>Metazoa</taxon>
        <taxon>Chordata</taxon>
        <taxon>Craniata</taxon>
        <taxon>Vertebrata</taxon>
        <taxon>Euteleostomi</taxon>
        <taxon>Actinopterygii</taxon>
        <taxon>Neopterygii</taxon>
        <taxon>Teleostei</taxon>
        <taxon>Protacanthopterygii</taxon>
        <taxon>Salmoniformes</taxon>
        <taxon>Salmonidae</taxon>
        <taxon>Salmoninae</taxon>
        <taxon>Oncorhynchus</taxon>
    </lineage>
</organism>
<dbReference type="InterPro" id="IPR048359">
    <property type="entry name" value="EXOC6_Sec15_N"/>
</dbReference>
<accession>A0A8C7IXM1</accession>
<dbReference type="GO" id="GO:0090522">
    <property type="term" value="P:vesicle tethering involved in exocytosis"/>
    <property type="evidence" value="ECO:0007669"/>
    <property type="project" value="InterPro"/>
</dbReference>
<dbReference type="AlphaFoldDB" id="A0A8C7IXM1"/>
<dbReference type="InterPro" id="IPR042044">
    <property type="entry name" value="EXOC6PINT-1/Sec15/Tip20_C_dom2"/>
</dbReference>
<sequence length="609" mass="70858">MADNESVECITEHERILQEIESTDTACVGPTLRSVYDDQPNAHKRFMEKLEVRIRNHDREIEKMCNFHHQGFVDAITELLKVRADAEKLMGQVTDTNRRLQDAGREVTAQTEEVIRCRIQQRNMTTTVERLQLCIPVLEMYSKLKEQLESKRYYAALKTMEQLEKVYIPRVSRYRFCQIMAENLPKLREDIKDISMSDLKDFLESIRKHSDKIGETAMKQAQQHRTFNSVVQKHDSGMGYTKPVYSLNGRTPTQHNGLAAEEGGDRETFENYYRKQRKKQARLVLQPQSNMGYGYPVNRLFDLLFEIRDQYNETLLKKWALVFREIFELDNYSPIPVETEEEYKSVISRFPFHDAEIEKQDFPKKLPMSQSVPQIYVQVKEFIYASLKFSESLHRSWTEIDDMLRKSTNLLLTRTLSGCLQNLIKKPHIGLTELVQIIINTTHLEQACKYLEDFITNITNVSPETVHTTRLYGLSTFKDARHAAEGEIYTKLNQKIDEFIQLADYDWGMPESDGQASGYLMDLINFLRSTFQVFTHLPGKVAQTACMSACKHLSTSLMQMLLDSELKQISMGAVQQFNLDVIQCELHYFTLQPCSLYRALLYTTALFPI</sequence>
<name>A0A8C7IXM1_ONCKI</name>
<dbReference type="Pfam" id="PF20651">
    <property type="entry name" value="EXOC6_Sec15_N"/>
    <property type="match status" value="1"/>
</dbReference>
<comment type="similarity">
    <text evidence="1">Belongs to the SEC15 family.</text>
</comment>
<dbReference type="Pfam" id="PF04091">
    <property type="entry name" value="Sec15_C"/>
    <property type="match status" value="1"/>
</dbReference>
<dbReference type="PANTHER" id="PTHR12702:SF2">
    <property type="entry name" value="EXOCYST COMPLEX COMPONENT 6"/>
    <property type="match status" value="1"/>
</dbReference>
<dbReference type="InterPro" id="IPR007225">
    <property type="entry name" value="EXOC6/Sec15"/>
</dbReference>
<evidence type="ECO:0000256" key="2">
    <source>
        <dbReference type="ARBA" id="ARBA00022448"/>
    </source>
</evidence>
<dbReference type="InterPro" id="IPR042045">
    <property type="entry name" value="EXOC6/Sec15_C_dom1"/>
</dbReference>
<evidence type="ECO:0000313" key="7">
    <source>
        <dbReference type="Proteomes" id="UP000694557"/>
    </source>
</evidence>
<dbReference type="GO" id="GO:0006893">
    <property type="term" value="P:Golgi to plasma membrane transport"/>
    <property type="evidence" value="ECO:0007669"/>
    <property type="project" value="TreeGrafter"/>
</dbReference>
<evidence type="ECO:0000256" key="3">
    <source>
        <dbReference type="ARBA" id="ARBA00022483"/>
    </source>
</evidence>
<dbReference type="GO" id="GO:0005886">
    <property type="term" value="C:plasma membrane"/>
    <property type="evidence" value="ECO:0007669"/>
    <property type="project" value="UniProtKB-ARBA"/>
</dbReference>
<dbReference type="Ensembl" id="ENSOKIT00005085126.1">
    <property type="protein sequence ID" value="ENSOKIP00005079910.1"/>
    <property type="gene ID" value="ENSOKIG00005034287.1"/>
</dbReference>
<evidence type="ECO:0000259" key="4">
    <source>
        <dbReference type="Pfam" id="PF04091"/>
    </source>
</evidence>
<dbReference type="FunFam" id="1.20.58.670:FF:000001">
    <property type="entry name" value="Exocyst complex component"/>
    <property type="match status" value="1"/>
</dbReference>
<feature type="domain" description="Exocyst complex subunit EXOC6/Sec15 C-terminal" evidence="4">
    <location>
        <begin position="300"/>
        <end position="588"/>
    </location>
</feature>
<dbReference type="GO" id="GO:0000145">
    <property type="term" value="C:exocyst"/>
    <property type="evidence" value="ECO:0007669"/>
    <property type="project" value="TreeGrafter"/>
</dbReference>
<feature type="domain" description="Exocyst complex component EXOC6/Sec15 N-terminal" evidence="5">
    <location>
        <begin position="49"/>
        <end position="218"/>
    </location>
</feature>
<reference evidence="6" key="2">
    <citation type="submission" date="2025-09" db="UniProtKB">
        <authorList>
            <consortium name="Ensembl"/>
        </authorList>
    </citation>
    <scope>IDENTIFICATION</scope>
</reference>
<dbReference type="GeneTree" id="ENSGT00390000005739"/>
<dbReference type="PANTHER" id="PTHR12702">
    <property type="entry name" value="SEC15"/>
    <property type="match status" value="1"/>
</dbReference>
<dbReference type="Gene3D" id="1.20.58.670">
    <property type="entry name" value="Dsl1p vesicle tethering complex, Tip20p subunit, domain D"/>
    <property type="match status" value="1"/>
</dbReference>
<dbReference type="Gene3D" id="1.10.357.30">
    <property type="entry name" value="Exocyst complex subunit Sec15 C-terminal domain, N-terminal subdomain"/>
    <property type="match status" value="1"/>
</dbReference>
<dbReference type="FunFam" id="1.10.357.30:FF:000001">
    <property type="entry name" value="Exocyst complex component"/>
    <property type="match status" value="1"/>
</dbReference>
<keyword evidence="7" id="KW-1185">Reference proteome</keyword>
<keyword evidence="3" id="KW-0268">Exocytosis</keyword>
<dbReference type="InterPro" id="IPR046361">
    <property type="entry name" value="EXOC6/Sec15_C"/>
</dbReference>
<dbReference type="Proteomes" id="UP000694557">
    <property type="component" value="Unassembled WGS sequence"/>
</dbReference>
<evidence type="ECO:0000256" key="1">
    <source>
        <dbReference type="ARBA" id="ARBA00007944"/>
    </source>
</evidence>
<dbReference type="GO" id="GO:0006886">
    <property type="term" value="P:intracellular protein transport"/>
    <property type="evidence" value="ECO:0007669"/>
    <property type="project" value="InterPro"/>
</dbReference>
<proteinExistence type="inferred from homology"/>
<evidence type="ECO:0000313" key="6">
    <source>
        <dbReference type="Ensembl" id="ENSOKIP00005079910.1"/>
    </source>
</evidence>
<protein>
    <submittedName>
        <fullName evidence="6">Exocyst complex component 6</fullName>
    </submittedName>
</protein>